<accession>A0A9P8PWD0</accession>
<sequence length="505" mass="54884">MNGTSRRPNSYEFVPEYSNHGPLHLQHANYHKHSGSLSHQQPMSLQTDDHNSTSSFYHHSNQNIQYLHDKSLIPLSIQTSATDYSIMEDLEKIPLDDPIPLPSATESVASQITPDLGFAPETSMFSAGNYVRTNSSYLEDFVTTEPSSEESAHIDDYLNQYIKLEMISTPNEHRSDGLGIKSPPQFAQKLSSPKTNMPLIFKQEVMSPTANKKATPKLRPKPKTPRAPPKSTNKVAKTLSTTQMATAAAAAAVSSQAAPKRKPSVSSLSSAAAIATTTMARNPAGAQNSPVSARKPLPPTPKKASKSPSHSKQTTGRRFSFVFETAPKIPANSSSACSISSNSTISSNFSASSPTNSMGSPTTISHPVNASSKPTFIIYSQQDQFIPETVPNYSRPHSRRNSIATSTSSGVTPLQSPMSSSVSKFSKAPAYSSSVSSVSISSTKYKKMAKTSQSKHVIDTDLKHNSEFQKSITKFPKNNVVPFEPKIYKDMKQGLMEFQLQVPPK</sequence>
<dbReference type="EMBL" id="JAEUBD010000013">
    <property type="protein sequence ID" value="KAH3678820.1"/>
    <property type="molecule type" value="Genomic_DNA"/>
</dbReference>
<reference evidence="2" key="1">
    <citation type="journal article" date="2021" name="Open Biol.">
        <title>Shared evolutionary footprints suggest mitochondrial oxidative damage underlies multiple complex I losses in fungi.</title>
        <authorList>
            <person name="Schikora-Tamarit M.A."/>
            <person name="Marcet-Houben M."/>
            <person name="Nosek J."/>
            <person name="Gabaldon T."/>
        </authorList>
    </citation>
    <scope>NUCLEOTIDE SEQUENCE</scope>
    <source>
        <strain evidence="2">NCAIM Y.01608</strain>
    </source>
</reference>
<feature type="compositionally biased region" description="Polar residues" evidence="1">
    <location>
        <begin position="401"/>
        <end position="415"/>
    </location>
</feature>
<evidence type="ECO:0000256" key="1">
    <source>
        <dbReference type="SAM" id="MobiDB-lite"/>
    </source>
</evidence>
<feature type="region of interest" description="Disordered" evidence="1">
    <location>
        <begin position="280"/>
        <end position="316"/>
    </location>
</feature>
<feature type="compositionally biased region" description="Basic residues" evidence="1">
    <location>
        <begin position="214"/>
        <end position="224"/>
    </location>
</feature>
<proteinExistence type="predicted"/>
<protein>
    <submittedName>
        <fullName evidence="2">Uncharacterized protein</fullName>
    </submittedName>
</protein>
<evidence type="ECO:0000313" key="3">
    <source>
        <dbReference type="Proteomes" id="UP000788993"/>
    </source>
</evidence>
<feature type="region of interest" description="Disordered" evidence="1">
    <location>
        <begin position="205"/>
        <end position="235"/>
    </location>
</feature>
<dbReference type="AlphaFoldDB" id="A0A9P8PWD0"/>
<evidence type="ECO:0000313" key="2">
    <source>
        <dbReference type="EMBL" id="KAH3678820.1"/>
    </source>
</evidence>
<reference evidence="2" key="2">
    <citation type="submission" date="2021-01" db="EMBL/GenBank/DDBJ databases">
        <authorList>
            <person name="Schikora-Tamarit M.A."/>
        </authorList>
    </citation>
    <scope>NUCLEOTIDE SEQUENCE</scope>
    <source>
        <strain evidence="2">NCAIM Y.01608</strain>
    </source>
</reference>
<gene>
    <name evidence="2" type="ORF">OGATHE_000089</name>
</gene>
<comment type="caution">
    <text evidence="2">The sequence shown here is derived from an EMBL/GenBank/DDBJ whole genome shotgun (WGS) entry which is preliminary data.</text>
</comment>
<feature type="region of interest" description="Disordered" evidence="1">
    <location>
        <begin position="391"/>
        <end position="417"/>
    </location>
</feature>
<organism evidence="2 3">
    <name type="scientific">Ogataea polymorpha</name>
    <dbReference type="NCBI Taxonomy" id="460523"/>
    <lineage>
        <taxon>Eukaryota</taxon>
        <taxon>Fungi</taxon>
        <taxon>Dikarya</taxon>
        <taxon>Ascomycota</taxon>
        <taxon>Saccharomycotina</taxon>
        <taxon>Pichiomycetes</taxon>
        <taxon>Pichiales</taxon>
        <taxon>Pichiaceae</taxon>
        <taxon>Ogataea</taxon>
    </lineage>
</organism>
<keyword evidence="3" id="KW-1185">Reference proteome</keyword>
<feature type="compositionally biased region" description="Polar residues" evidence="1">
    <location>
        <begin position="35"/>
        <end position="53"/>
    </location>
</feature>
<name>A0A9P8PWD0_9ASCO</name>
<feature type="region of interest" description="Disordered" evidence="1">
    <location>
        <begin position="34"/>
        <end position="53"/>
    </location>
</feature>
<dbReference type="Proteomes" id="UP000788993">
    <property type="component" value="Unassembled WGS sequence"/>
</dbReference>